<name>A0ABS6VVQ7_9GAMM</name>
<dbReference type="Proteomes" id="UP001166291">
    <property type="component" value="Unassembled WGS sequence"/>
</dbReference>
<keyword evidence="2" id="KW-1185">Reference proteome</keyword>
<organism evidence="1 2">
    <name type="scientific">Zhongshania aquimaris</name>
    <dbReference type="NCBI Taxonomy" id="2857107"/>
    <lineage>
        <taxon>Bacteria</taxon>
        <taxon>Pseudomonadati</taxon>
        <taxon>Pseudomonadota</taxon>
        <taxon>Gammaproteobacteria</taxon>
        <taxon>Cellvibrionales</taxon>
        <taxon>Spongiibacteraceae</taxon>
        <taxon>Zhongshania</taxon>
    </lineage>
</organism>
<protein>
    <submittedName>
        <fullName evidence="1">DUF3604 domain-containing protein</fullName>
    </submittedName>
</protein>
<accession>A0ABS6VVQ7</accession>
<evidence type="ECO:0000313" key="1">
    <source>
        <dbReference type="EMBL" id="MBW2942441.1"/>
    </source>
</evidence>
<dbReference type="EMBL" id="JAHWDQ010000005">
    <property type="protein sequence ID" value="MBW2942441.1"/>
    <property type="molecule type" value="Genomic_DNA"/>
</dbReference>
<reference evidence="1" key="1">
    <citation type="submission" date="2021-07" db="EMBL/GenBank/DDBJ databases">
        <title>Zhongshania sp. CAU 1632 isolated from seawater.</title>
        <authorList>
            <person name="Kim W."/>
        </authorList>
    </citation>
    <scope>NUCLEOTIDE SEQUENCE</scope>
    <source>
        <strain evidence="1">CAU 1632</strain>
    </source>
</reference>
<gene>
    <name evidence="1" type="ORF">KXJ70_16715</name>
</gene>
<dbReference type="InterPro" id="IPR022028">
    <property type="entry name" value="DUF3604"/>
</dbReference>
<dbReference type="Pfam" id="PF12228">
    <property type="entry name" value="DUF3604"/>
    <property type="match status" value="1"/>
</dbReference>
<comment type="caution">
    <text evidence="1">The sequence shown here is derived from an EMBL/GenBank/DDBJ whole genome shotgun (WGS) entry which is preliminary data.</text>
</comment>
<sequence length="612" mass="68302">MFIAVAMPFASAADNAVKNADEQLPIYSSPVREGNTNLYWGDTHLHTRDSADAYTMLTHLSREDAFRFARGEKVKADNGMPVRLRRPLDFLAITDHAEYLGIFSQLADNNANLKGWKLGEEWRDLLQKGMNKELTLSWSIAIQGSDEKYKVPLDLQKSIWSESAEVADRYNEPGLFTAFIGYEWTSMISGDNLHRVVIFKDDAKLASQVLPFSAQHSTDPVDLWNALADYETKTGGEVLAIAHNGNVSNGRMFAPTGVDGKLIDSAYAEKRARWEPVYEATQIKGDGEAHPYLSPDDEFADYETWDQGNITLTTPKKPEMLQYEYVRSGLKEGLRHEANLGTNPFKFGLVGSTDSHTGLSTPYEDNFFGKFGDDEPSADRTNKLMAGQLQEVWKLVASGLAAVWAEENTRSSLFSAIKRREVYATTGTRITLRFFGGWSFTNDDLLSSDFDRIGYIKGVPMGGDLFGKEVKRSPTFMVAAARDPLGANLDRVQVVKGWLDDKGLTHEKVYDVALSDGRKLDKRSGKAPAVGNTVNIKDASYSNSIGDAELATVWTDPDFNSSQKAFYYVRVLEIPTPRWTAYDVKYLGADITNDAPMFVQERAYSSPIWYTP</sequence>
<proteinExistence type="predicted"/>
<evidence type="ECO:0000313" key="2">
    <source>
        <dbReference type="Proteomes" id="UP001166291"/>
    </source>
</evidence>